<dbReference type="InterPro" id="IPR049622">
    <property type="entry name" value="Dihydroorotate_DH_I"/>
</dbReference>
<dbReference type="PANTHER" id="PTHR48109:SF1">
    <property type="entry name" value="DIHYDROOROTATE DEHYDROGENASE (FUMARATE)"/>
    <property type="match status" value="1"/>
</dbReference>
<keyword evidence="6 11" id="KW-0963">Cytoplasm</keyword>
<dbReference type="NCBIfam" id="NF005574">
    <property type="entry name" value="PRK07259.1"/>
    <property type="match status" value="1"/>
</dbReference>
<feature type="binding site" evidence="11">
    <location>
        <begin position="286"/>
        <end position="287"/>
    </location>
    <ligand>
        <name>FMN</name>
        <dbReference type="ChEBI" id="CHEBI:58210"/>
    </ligand>
</feature>
<organism evidence="13 14">
    <name type="scientific">Paenibacillus rhizophilus</name>
    <dbReference type="NCBI Taxonomy" id="1850366"/>
    <lineage>
        <taxon>Bacteria</taxon>
        <taxon>Bacillati</taxon>
        <taxon>Bacillota</taxon>
        <taxon>Bacilli</taxon>
        <taxon>Bacillales</taxon>
        <taxon>Paenibacillaceae</taxon>
        <taxon>Paenibacillus</taxon>
    </lineage>
</organism>
<keyword evidence="10 11" id="KW-0560">Oxidoreductase</keyword>
<evidence type="ECO:0000256" key="3">
    <source>
        <dbReference type="ARBA" id="ARBA00004725"/>
    </source>
</evidence>
<evidence type="ECO:0000256" key="7">
    <source>
        <dbReference type="ARBA" id="ARBA00022630"/>
    </source>
</evidence>
<evidence type="ECO:0000256" key="2">
    <source>
        <dbReference type="ARBA" id="ARBA00004496"/>
    </source>
</evidence>
<feature type="binding site" evidence="11">
    <location>
        <position position="148"/>
    </location>
    <ligand>
        <name>FMN</name>
        <dbReference type="ChEBI" id="CHEBI:58210"/>
    </ligand>
</feature>
<evidence type="ECO:0000256" key="9">
    <source>
        <dbReference type="ARBA" id="ARBA00022975"/>
    </source>
</evidence>
<dbReference type="InterPro" id="IPR013785">
    <property type="entry name" value="Aldolase_TIM"/>
</dbReference>
<feature type="binding site" evidence="11">
    <location>
        <position position="33"/>
    </location>
    <ligand>
        <name>FMN</name>
        <dbReference type="ChEBI" id="CHEBI:58210"/>
    </ligand>
</feature>
<evidence type="ECO:0000256" key="10">
    <source>
        <dbReference type="ARBA" id="ARBA00023002"/>
    </source>
</evidence>
<feature type="binding site" evidence="11">
    <location>
        <position position="186"/>
    </location>
    <ligand>
        <name>FMN</name>
        <dbReference type="ChEBI" id="CHEBI:58210"/>
    </ligand>
</feature>
<name>A0A3N9PAS7_9BACL</name>
<dbReference type="GO" id="GO:1990663">
    <property type="term" value="F:dihydroorotate dehydrogenase (fumarate) activity"/>
    <property type="evidence" value="ECO:0007669"/>
    <property type="project" value="UniProtKB-EC"/>
</dbReference>
<dbReference type="PIRSF" id="PIRSF000164">
    <property type="entry name" value="DHO_oxidase"/>
    <property type="match status" value="1"/>
</dbReference>
<comment type="pathway">
    <text evidence="3 11">Pyrimidine metabolism; UMP biosynthesis via de novo pathway.</text>
</comment>
<evidence type="ECO:0000259" key="12">
    <source>
        <dbReference type="Pfam" id="PF01180"/>
    </source>
</evidence>
<feature type="domain" description="Dihydroorotate dehydrogenase catalytic" evidence="12">
    <location>
        <begin position="16"/>
        <end position="307"/>
    </location>
</feature>
<comment type="subunit">
    <text evidence="5">Homodimer.</text>
</comment>
<feature type="binding site" evidence="11">
    <location>
        <position position="111"/>
    </location>
    <ligand>
        <name>FMN</name>
        <dbReference type="ChEBI" id="CHEBI:58210"/>
    </ligand>
</feature>
<keyword evidence="9 11" id="KW-0665">Pyrimidine biosynthesis</keyword>
<dbReference type="AlphaFoldDB" id="A0A3N9PAS7"/>
<feature type="binding site" evidence="11">
    <location>
        <position position="148"/>
    </location>
    <ligand>
        <name>substrate</name>
    </ligand>
</feature>
<evidence type="ECO:0000256" key="8">
    <source>
        <dbReference type="ARBA" id="ARBA00022643"/>
    </source>
</evidence>
<dbReference type="EC" id="1.3.-.-" evidence="11"/>
<feature type="binding site" evidence="11">
    <location>
        <begin position="264"/>
        <end position="265"/>
    </location>
    <ligand>
        <name>FMN</name>
        <dbReference type="ChEBI" id="CHEBI:58210"/>
    </ligand>
</feature>
<evidence type="ECO:0000256" key="5">
    <source>
        <dbReference type="ARBA" id="ARBA00011738"/>
    </source>
</evidence>
<dbReference type="InterPro" id="IPR012135">
    <property type="entry name" value="Dihydroorotate_DH_1_2"/>
</dbReference>
<comment type="catalytic activity">
    <reaction evidence="1">
        <text>(S)-dihydroorotate + fumarate = orotate + succinate</text>
        <dbReference type="Rhea" id="RHEA:30059"/>
        <dbReference type="ChEBI" id="CHEBI:29806"/>
        <dbReference type="ChEBI" id="CHEBI:30031"/>
        <dbReference type="ChEBI" id="CHEBI:30839"/>
        <dbReference type="ChEBI" id="CHEBI:30864"/>
        <dbReference type="EC" id="1.3.98.1"/>
    </reaction>
</comment>
<comment type="caution">
    <text evidence="13">The sequence shown here is derived from an EMBL/GenBank/DDBJ whole genome shotgun (WGS) entry which is preliminary data.</text>
</comment>
<dbReference type="InterPro" id="IPR024920">
    <property type="entry name" value="Dihydroorotate_DH_1"/>
</dbReference>
<dbReference type="RefSeq" id="WP_124693966.1">
    <property type="nucleotide sequence ID" value="NZ_JBHUFE010000016.1"/>
</dbReference>
<dbReference type="CDD" id="cd04740">
    <property type="entry name" value="DHOD_1B_like"/>
    <property type="match status" value="1"/>
</dbReference>
<keyword evidence="8 11" id="KW-0288">FMN</keyword>
<keyword evidence="7 11" id="KW-0285">Flavoprotein</keyword>
<protein>
    <recommendedName>
        <fullName evidence="11">Dihydroorotate dehydrogenase</fullName>
        <shortName evidence="11">DHOD</shortName>
        <shortName evidence="11">DHODase</shortName>
        <shortName evidence="11">DHOdehase</shortName>
        <ecNumber evidence="11">1.3.-.-</ecNumber>
    </recommendedName>
</protein>
<dbReference type="GO" id="GO:0005737">
    <property type="term" value="C:cytoplasm"/>
    <property type="evidence" value="ECO:0007669"/>
    <property type="project" value="UniProtKB-SubCell"/>
</dbReference>
<gene>
    <name evidence="11" type="primary">pyrD</name>
    <name evidence="13" type="ORF">EH198_02500</name>
</gene>
<feature type="binding site" evidence="11">
    <location>
        <position position="57"/>
    </location>
    <ligand>
        <name>substrate</name>
    </ligand>
</feature>
<dbReference type="SUPFAM" id="SSF51395">
    <property type="entry name" value="FMN-linked oxidoreductases"/>
    <property type="match status" value="1"/>
</dbReference>
<dbReference type="PANTHER" id="PTHR48109">
    <property type="entry name" value="DIHYDROOROTATE DEHYDROGENASE (QUINONE), MITOCHONDRIAL-RELATED"/>
    <property type="match status" value="1"/>
</dbReference>
<proteinExistence type="inferred from homology"/>
<keyword evidence="14" id="KW-1185">Reference proteome</keyword>
<feature type="active site" description="Nucleophile" evidence="11">
    <location>
        <position position="151"/>
    </location>
</feature>
<comment type="function">
    <text evidence="11">Catalyzes the conversion of dihydroorotate to orotate.</text>
</comment>
<dbReference type="FunFam" id="3.20.20.70:FF:000027">
    <property type="entry name" value="Dihydropyrimidine dehydrogenase [NADP(+)]"/>
    <property type="match status" value="1"/>
</dbReference>
<dbReference type="Proteomes" id="UP000282529">
    <property type="component" value="Unassembled WGS sequence"/>
</dbReference>
<dbReference type="OrthoDB" id="9794954at2"/>
<dbReference type="Pfam" id="PF01180">
    <property type="entry name" value="DHO_dh"/>
    <property type="match status" value="1"/>
</dbReference>
<sequence length="322" mass="35041">MIRNEDSSSLNTQLDLRANIAGVAFKNPIVMASGTFGFGKEYAKYYDINELGGISGKGLTLQPKAGNQGTRVYETASGMLNSVGLENPGIPSFLEKECAYWETLDTARIVNLGGNTFEDYVTGAELIQQDADRRSDSGRKAVDMIELNISCPNVKEGGIAFGIRTCDARELVRAVRRATSLPLSVKLSPNAEDVADMALMCQEEGADAVSLINTISGMKIDVRRRRSVFNNLYAGLSGPAIKPIALRMVHQVAKRVEIPIIGMGGISSATDIIEFIMAGATVVQVGTYNFMNLRAGEDLLRDLRQFMIEENIYSLDEIRGIL</sequence>
<dbReference type="InterPro" id="IPR005720">
    <property type="entry name" value="Dihydroorotate_DH_cat"/>
</dbReference>
<comment type="catalytic activity">
    <reaction evidence="11">
        <text>(S)-dihydroorotate + A = orotate + AH2</text>
        <dbReference type="Rhea" id="RHEA:18073"/>
        <dbReference type="ChEBI" id="CHEBI:13193"/>
        <dbReference type="ChEBI" id="CHEBI:17499"/>
        <dbReference type="ChEBI" id="CHEBI:30839"/>
        <dbReference type="ChEBI" id="CHEBI:30864"/>
    </reaction>
</comment>
<comment type="cofactor">
    <cofactor evidence="11">
        <name>FMN</name>
        <dbReference type="ChEBI" id="CHEBI:58210"/>
    </cofactor>
    <text evidence="11">Binds 1 FMN per subunit.</text>
</comment>
<evidence type="ECO:0000313" key="14">
    <source>
        <dbReference type="Proteomes" id="UP000282529"/>
    </source>
</evidence>
<feature type="binding site" evidence="11">
    <location>
        <position position="238"/>
    </location>
    <ligand>
        <name>FMN</name>
        <dbReference type="ChEBI" id="CHEBI:58210"/>
    </ligand>
</feature>
<feature type="binding site" evidence="11">
    <location>
        <begin position="57"/>
        <end position="58"/>
    </location>
    <ligand>
        <name>FMN</name>
        <dbReference type="ChEBI" id="CHEBI:58210"/>
    </ligand>
</feature>
<dbReference type="InterPro" id="IPR050074">
    <property type="entry name" value="DHO_dehydrogenase"/>
</dbReference>
<dbReference type="EMBL" id="RQPI01000001">
    <property type="protein sequence ID" value="RQW13321.1"/>
    <property type="molecule type" value="Genomic_DNA"/>
</dbReference>
<evidence type="ECO:0000256" key="6">
    <source>
        <dbReference type="ARBA" id="ARBA00022490"/>
    </source>
</evidence>
<dbReference type="GO" id="GO:0044205">
    <property type="term" value="P:'de novo' UMP biosynthetic process"/>
    <property type="evidence" value="ECO:0007669"/>
    <property type="project" value="UniProtKB-UniRule"/>
</dbReference>
<dbReference type="UniPathway" id="UPA00070"/>
<reference evidence="13 14" key="1">
    <citation type="submission" date="2018-11" db="EMBL/GenBank/DDBJ databases">
        <title>Genome sequence of strain 7197.</title>
        <authorList>
            <person name="Gao J."/>
            <person name="Sun J."/>
        </authorList>
    </citation>
    <scope>NUCLEOTIDE SEQUENCE [LARGE SCALE GENOMIC DNA]</scope>
    <source>
        <strain evidence="13 14">7197</strain>
    </source>
</reference>
<feature type="binding site" evidence="11">
    <location>
        <position position="212"/>
    </location>
    <ligand>
        <name>FMN</name>
        <dbReference type="ChEBI" id="CHEBI:58210"/>
    </ligand>
</feature>
<feature type="binding site" evidence="11">
    <location>
        <begin position="213"/>
        <end position="214"/>
    </location>
    <ligand>
        <name>substrate</name>
    </ligand>
</feature>
<dbReference type="NCBIfam" id="TIGR01037">
    <property type="entry name" value="pyrD_sub1_fam"/>
    <property type="match status" value="1"/>
</dbReference>
<comment type="similarity">
    <text evidence="4 11">Belongs to the dihydroorotate dehydrogenase family. Type 1 subfamily.</text>
</comment>
<accession>A0A3N9PAS7</accession>
<dbReference type="Gene3D" id="3.20.20.70">
    <property type="entry name" value="Aldolase class I"/>
    <property type="match status" value="1"/>
</dbReference>
<feature type="binding site" evidence="11">
    <location>
        <begin position="81"/>
        <end position="85"/>
    </location>
    <ligand>
        <name>substrate</name>
    </ligand>
</feature>
<comment type="subcellular location">
    <subcellularLocation>
        <location evidence="2 11">Cytoplasm</location>
    </subcellularLocation>
</comment>
<dbReference type="InterPro" id="IPR033888">
    <property type="entry name" value="DHOD_1B"/>
</dbReference>
<dbReference type="GO" id="GO:0006207">
    <property type="term" value="P:'de novo' pyrimidine nucleobase biosynthetic process"/>
    <property type="evidence" value="ECO:0007669"/>
    <property type="project" value="TreeGrafter"/>
</dbReference>
<evidence type="ECO:0000313" key="13">
    <source>
        <dbReference type="EMBL" id="RQW13321.1"/>
    </source>
</evidence>
<dbReference type="HAMAP" id="MF_00224">
    <property type="entry name" value="DHO_dh_type1"/>
    <property type="match status" value="1"/>
</dbReference>
<evidence type="ECO:0000256" key="1">
    <source>
        <dbReference type="ARBA" id="ARBA00001694"/>
    </source>
</evidence>
<evidence type="ECO:0000256" key="4">
    <source>
        <dbReference type="ARBA" id="ARBA00008008"/>
    </source>
</evidence>
<evidence type="ECO:0000256" key="11">
    <source>
        <dbReference type="HAMAP-Rule" id="MF_00224"/>
    </source>
</evidence>